<dbReference type="AlphaFoldDB" id="A0A0X3PIX7"/>
<dbReference type="EMBL" id="GEEE01016019">
    <property type="protein sequence ID" value="JAP47206.1"/>
    <property type="molecule type" value="Transcribed_RNA"/>
</dbReference>
<feature type="coiled-coil region" evidence="1">
    <location>
        <begin position="13"/>
        <end position="78"/>
    </location>
</feature>
<gene>
    <name evidence="2" type="ORF">TR137239</name>
</gene>
<sequence length="187" mass="20796">MLETQLNQTCTRLQATEAANRELVSTVNRLQQDIQAKDMELASLKAALVASSSYKLKVTALENQLADCKRENEILAKQTETIATSSLTNTSSQPTSSAPLSEIQMLREKLRQAENTVELLERERRERNGSSNSLQAALARAQAAEAEVALLRLQVTDRRSLPQSASLQALCRRSRYERPRDSLNDAP</sequence>
<name>A0A0X3PIX7_SCHSO</name>
<proteinExistence type="predicted"/>
<evidence type="ECO:0000256" key="1">
    <source>
        <dbReference type="SAM" id="Coils"/>
    </source>
</evidence>
<keyword evidence="1" id="KW-0175">Coiled coil</keyword>
<reference evidence="2" key="1">
    <citation type="submission" date="2016-01" db="EMBL/GenBank/DDBJ databases">
        <title>Reference transcriptome for the parasite Schistocephalus solidus: insights into the molecular evolution of parasitism.</title>
        <authorList>
            <person name="Hebert F.O."/>
            <person name="Grambauer S."/>
            <person name="Barber I."/>
            <person name="Landry C.R."/>
            <person name="Aubin-Horth N."/>
        </authorList>
    </citation>
    <scope>NUCLEOTIDE SEQUENCE</scope>
</reference>
<protein>
    <submittedName>
        <fullName evidence="2">Uncharacterized protein</fullName>
    </submittedName>
</protein>
<feature type="coiled-coil region" evidence="1">
    <location>
        <begin position="103"/>
        <end position="154"/>
    </location>
</feature>
<accession>A0A0X3PIX7</accession>
<evidence type="ECO:0000313" key="2">
    <source>
        <dbReference type="EMBL" id="JAP47206.1"/>
    </source>
</evidence>
<organism evidence="2">
    <name type="scientific">Schistocephalus solidus</name>
    <name type="common">Tapeworm</name>
    <dbReference type="NCBI Taxonomy" id="70667"/>
    <lineage>
        <taxon>Eukaryota</taxon>
        <taxon>Metazoa</taxon>
        <taxon>Spiralia</taxon>
        <taxon>Lophotrochozoa</taxon>
        <taxon>Platyhelminthes</taxon>
        <taxon>Cestoda</taxon>
        <taxon>Eucestoda</taxon>
        <taxon>Diphyllobothriidea</taxon>
        <taxon>Diphyllobothriidae</taxon>
        <taxon>Schistocephalus</taxon>
    </lineage>
</organism>